<protein>
    <submittedName>
        <fullName evidence="2">Helix-turn-helix transcriptional regulator</fullName>
    </submittedName>
</protein>
<comment type="caution">
    <text evidence="2">The sequence shown here is derived from an EMBL/GenBank/DDBJ whole genome shotgun (WGS) entry which is preliminary data.</text>
</comment>
<gene>
    <name evidence="2" type="ORF">GNZ12_22020</name>
</gene>
<dbReference type="Pfam" id="PF00196">
    <property type="entry name" value="GerE"/>
    <property type="match status" value="1"/>
</dbReference>
<reference evidence="2 3" key="1">
    <citation type="submission" date="2019-11" db="EMBL/GenBank/DDBJ databases">
        <title>Metabolism of dissolved organic matter in forest soils.</title>
        <authorList>
            <person name="Cyle K.T."/>
            <person name="Wilhelm R.C."/>
            <person name="Martinez C.E."/>
        </authorList>
    </citation>
    <scope>NUCLEOTIDE SEQUENCE [LARGE SCALE GENOMIC DNA]</scope>
    <source>
        <strain evidence="2 3">1N</strain>
    </source>
</reference>
<dbReference type="Gene3D" id="1.10.10.10">
    <property type="entry name" value="Winged helix-like DNA-binding domain superfamily/Winged helix DNA-binding domain"/>
    <property type="match status" value="1"/>
</dbReference>
<proteinExistence type="predicted"/>
<sequence length="289" mass="31469">MTVSDSLSPISLGQLAAITSAIGSVVDCAGSSRFLRELFGCVTRFVDCDSLHLQGVRVSQQARPRRIEWIGSYGTDLDGLHRTMQTYFGSFAERDPLTDSIVDTRSIKLIHRSVQAIEDTALRCSIYDVGNIHDECVVVRSSHGTAYSLSACRARRLPPFSLYELSILQHLGQILLPLAELHRRVIGVPPDDQVNQTAPTDLMKAYLTRGSIKLSTREASVCSAFIKGMTTLSIAEAMGLKASTIETYAKRAFTKLGVSSRRGLLSLVHSGESELQPAVRVCVPEGSQG</sequence>
<name>A0ABX2BVC4_9BURK</name>
<dbReference type="EMBL" id="WOEY01000087">
    <property type="protein sequence ID" value="NPT43933.1"/>
    <property type="molecule type" value="Genomic_DNA"/>
</dbReference>
<dbReference type="PROSITE" id="PS00622">
    <property type="entry name" value="HTH_LUXR_1"/>
    <property type="match status" value="1"/>
</dbReference>
<dbReference type="InterPro" id="IPR016032">
    <property type="entry name" value="Sig_transdc_resp-reg_C-effctor"/>
</dbReference>
<dbReference type="InterPro" id="IPR036388">
    <property type="entry name" value="WH-like_DNA-bd_sf"/>
</dbReference>
<evidence type="ECO:0000313" key="3">
    <source>
        <dbReference type="Proteomes" id="UP000652198"/>
    </source>
</evidence>
<organism evidence="2 3">
    <name type="scientific">Paraburkholderia solitsugae</name>
    <dbReference type="NCBI Taxonomy" id="2675748"/>
    <lineage>
        <taxon>Bacteria</taxon>
        <taxon>Pseudomonadati</taxon>
        <taxon>Pseudomonadota</taxon>
        <taxon>Betaproteobacteria</taxon>
        <taxon>Burkholderiales</taxon>
        <taxon>Burkholderiaceae</taxon>
        <taxon>Paraburkholderia</taxon>
    </lineage>
</organism>
<dbReference type="SMART" id="SM00421">
    <property type="entry name" value="HTH_LUXR"/>
    <property type="match status" value="1"/>
</dbReference>
<evidence type="ECO:0000313" key="2">
    <source>
        <dbReference type="EMBL" id="NPT43933.1"/>
    </source>
</evidence>
<dbReference type="SUPFAM" id="SSF46894">
    <property type="entry name" value="C-terminal effector domain of the bipartite response regulators"/>
    <property type="match status" value="1"/>
</dbReference>
<evidence type="ECO:0000259" key="1">
    <source>
        <dbReference type="PROSITE" id="PS50043"/>
    </source>
</evidence>
<dbReference type="Proteomes" id="UP000652198">
    <property type="component" value="Unassembled WGS sequence"/>
</dbReference>
<accession>A0ABX2BVC4</accession>
<dbReference type="CDD" id="cd06170">
    <property type="entry name" value="LuxR_C_like"/>
    <property type="match status" value="1"/>
</dbReference>
<dbReference type="InterPro" id="IPR000792">
    <property type="entry name" value="Tscrpt_reg_LuxR_C"/>
</dbReference>
<dbReference type="RefSeq" id="WP_172313619.1">
    <property type="nucleotide sequence ID" value="NZ_WOEY01000087.1"/>
</dbReference>
<keyword evidence="3" id="KW-1185">Reference proteome</keyword>
<dbReference type="PROSITE" id="PS50043">
    <property type="entry name" value="HTH_LUXR_2"/>
    <property type="match status" value="1"/>
</dbReference>
<dbReference type="PRINTS" id="PR00038">
    <property type="entry name" value="HTHLUXR"/>
</dbReference>
<feature type="domain" description="HTH luxR-type" evidence="1">
    <location>
        <begin position="207"/>
        <end position="272"/>
    </location>
</feature>